<dbReference type="EMBL" id="UZAM01008303">
    <property type="protein sequence ID" value="VDP04282.1"/>
    <property type="molecule type" value="Genomic_DNA"/>
</dbReference>
<evidence type="ECO:0000313" key="2">
    <source>
        <dbReference type="Proteomes" id="UP000270296"/>
    </source>
</evidence>
<proteinExistence type="predicted"/>
<dbReference type="AlphaFoldDB" id="A0A183ILB4"/>
<gene>
    <name evidence="1" type="ORF">SBAD_LOCUS4410</name>
</gene>
<evidence type="ECO:0000313" key="3">
    <source>
        <dbReference type="WBParaSite" id="SBAD_0000460001-mRNA-1"/>
    </source>
</evidence>
<protein>
    <submittedName>
        <fullName evidence="3">Retrotransposon hot spot (RHS) protein</fullName>
    </submittedName>
</protein>
<keyword evidence="2" id="KW-1185">Reference proteome</keyword>
<dbReference type="WBParaSite" id="SBAD_0000460001-mRNA-1">
    <property type="protein sequence ID" value="SBAD_0000460001-mRNA-1"/>
    <property type="gene ID" value="SBAD_0000460001"/>
</dbReference>
<reference evidence="1 2" key="2">
    <citation type="submission" date="2018-11" db="EMBL/GenBank/DDBJ databases">
        <authorList>
            <consortium name="Pathogen Informatics"/>
        </authorList>
    </citation>
    <scope>NUCLEOTIDE SEQUENCE [LARGE SCALE GENOMIC DNA]</scope>
</reference>
<dbReference type="Proteomes" id="UP000270296">
    <property type="component" value="Unassembled WGS sequence"/>
</dbReference>
<organism evidence="3">
    <name type="scientific">Soboliphyme baturini</name>
    <dbReference type="NCBI Taxonomy" id="241478"/>
    <lineage>
        <taxon>Eukaryota</taxon>
        <taxon>Metazoa</taxon>
        <taxon>Ecdysozoa</taxon>
        <taxon>Nematoda</taxon>
        <taxon>Enoplea</taxon>
        <taxon>Dorylaimia</taxon>
        <taxon>Dioctophymatida</taxon>
        <taxon>Dioctophymatoidea</taxon>
        <taxon>Soboliphymatidae</taxon>
        <taxon>Soboliphyme</taxon>
    </lineage>
</organism>
<accession>A0A183ILB4</accession>
<reference evidence="3" key="1">
    <citation type="submission" date="2016-06" db="UniProtKB">
        <authorList>
            <consortium name="WormBaseParasite"/>
        </authorList>
    </citation>
    <scope>IDENTIFICATION</scope>
</reference>
<sequence length="132" mass="14711">MGTVPYRTPNRHVRCPDLVCCWSSTGDGSNLAWTHARLRRWYQFTEGLAGTCPSGPVRCGLIWSTVRGVLLACLFYARSVVVGRSVGSFVRSLQTDGNDDGDWRLSVLIFGESDGLLPGGCHRRRRRRCSLH</sequence>
<name>A0A183ILB4_9BILA</name>
<evidence type="ECO:0000313" key="1">
    <source>
        <dbReference type="EMBL" id="VDP04282.1"/>
    </source>
</evidence>